<keyword evidence="1" id="KW-0812">Transmembrane</keyword>
<dbReference type="PANTHER" id="PTHR30590">
    <property type="entry name" value="INNER MEMBRANE PROTEIN"/>
    <property type="match status" value="1"/>
</dbReference>
<protein>
    <submittedName>
        <fullName evidence="3">DUF418 domain-containing protein</fullName>
    </submittedName>
</protein>
<dbReference type="Proteomes" id="UP000668403">
    <property type="component" value="Unassembled WGS sequence"/>
</dbReference>
<feature type="transmembrane region" description="Helical" evidence="1">
    <location>
        <begin position="35"/>
        <end position="61"/>
    </location>
</feature>
<dbReference type="InterPro" id="IPR052529">
    <property type="entry name" value="Bact_Transport_Assoc"/>
</dbReference>
<dbReference type="EMBL" id="JAGFBF010000005">
    <property type="protein sequence ID" value="MBO2989999.1"/>
    <property type="molecule type" value="Genomic_DNA"/>
</dbReference>
<feature type="transmembrane region" description="Helical" evidence="1">
    <location>
        <begin position="312"/>
        <end position="335"/>
    </location>
</feature>
<dbReference type="PANTHER" id="PTHR30590:SF2">
    <property type="entry name" value="INNER MEMBRANE PROTEIN"/>
    <property type="match status" value="1"/>
</dbReference>
<reference evidence="3" key="1">
    <citation type="submission" date="2021-03" db="EMBL/GenBank/DDBJ databases">
        <title>Leucobacter chromiisoli sp. nov., isolated from chromium-containing soil of chemical plant.</title>
        <authorList>
            <person name="Xu Z."/>
        </authorList>
    </citation>
    <scope>NUCLEOTIDE SEQUENCE</scope>
    <source>
        <strain evidence="3">K 70/01</strain>
    </source>
</reference>
<dbReference type="Pfam" id="PF04235">
    <property type="entry name" value="DUF418"/>
    <property type="match status" value="1"/>
</dbReference>
<feature type="transmembrane region" description="Helical" evidence="1">
    <location>
        <begin position="86"/>
        <end position="119"/>
    </location>
</feature>
<feature type="domain" description="DUF418" evidence="2">
    <location>
        <begin position="217"/>
        <end position="379"/>
    </location>
</feature>
<keyword evidence="4" id="KW-1185">Reference proteome</keyword>
<gene>
    <name evidence="3" type="ORF">J4H85_08350</name>
</gene>
<dbReference type="AlphaFoldDB" id="A0A939TNA4"/>
<name>A0A939TNA4_9MICO</name>
<proteinExistence type="predicted"/>
<comment type="caution">
    <text evidence="3">The sequence shown here is derived from an EMBL/GenBank/DDBJ whole genome shotgun (WGS) entry which is preliminary data.</text>
</comment>
<accession>A0A939TNA4</accession>
<keyword evidence="1" id="KW-1133">Transmembrane helix</keyword>
<feature type="transmembrane region" description="Helical" evidence="1">
    <location>
        <begin position="341"/>
        <end position="360"/>
    </location>
</feature>
<feature type="transmembrane region" description="Helical" evidence="1">
    <location>
        <begin position="131"/>
        <end position="154"/>
    </location>
</feature>
<keyword evidence="1" id="KW-0472">Membrane</keyword>
<feature type="transmembrane region" description="Helical" evidence="1">
    <location>
        <begin position="268"/>
        <end position="291"/>
    </location>
</feature>
<feature type="transmembrane region" description="Helical" evidence="1">
    <location>
        <begin position="175"/>
        <end position="195"/>
    </location>
</feature>
<feature type="transmembrane region" description="Helical" evidence="1">
    <location>
        <begin position="233"/>
        <end position="256"/>
    </location>
</feature>
<evidence type="ECO:0000313" key="4">
    <source>
        <dbReference type="Proteomes" id="UP000668403"/>
    </source>
</evidence>
<sequence>MLLLIAIANVSFYLWGHEAPMTSAHPLDGSAIDRALAAIAIVLVDARIYPMFAFLFGYGIVQFSRSRYARGVPEPAIRSMLFRRHWWLIAFGFVHALLLFAGDILGTYGIAGLILTAIFFSRSDTVLRITVWVLLGVLASGAVLMFGAAMLLGAAFPDLAGLADQGDAWQSNADFMNGVASFWLAMLIRVGVWIFSAPGAVFGLTIPAAILIGMLAGRHAWLETLSSRISLGAVALGGILIGAVGGILPALGYLGVSPLPDTAEWGTMGIAQVTGIAGGVGYVALFGLIGQRLSTPLSGVPRAIAAVGKRSLSCYLFQSVVFAPLLAAWGFGLGARINTTAAFGIALGVWLVSVILASLLERSGVRGPAEILLRRLTTGGLDRAAPAAPERQVG</sequence>
<feature type="transmembrane region" description="Helical" evidence="1">
    <location>
        <begin position="201"/>
        <end position="221"/>
    </location>
</feature>
<evidence type="ECO:0000313" key="3">
    <source>
        <dbReference type="EMBL" id="MBO2989999.1"/>
    </source>
</evidence>
<organism evidence="3 4">
    <name type="scientific">Leucobacter tardus</name>
    <dbReference type="NCBI Taxonomy" id="501483"/>
    <lineage>
        <taxon>Bacteria</taxon>
        <taxon>Bacillati</taxon>
        <taxon>Actinomycetota</taxon>
        <taxon>Actinomycetes</taxon>
        <taxon>Micrococcales</taxon>
        <taxon>Microbacteriaceae</taxon>
        <taxon>Leucobacter</taxon>
    </lineage>
</organism>
<evidence type="ECO:0000259" key="2">
    <source>
        <dbReference type="Pfam" id="PF04235"/>
    </source>
</evidence>
<evidence type="ECO:0000256" key="1">
    <source>
        <dbReference type="SAM" id="Phobius"/>
    </source>
</evidence>
<dbReference type="InterPro" id="IPR007349">
    <property type="entry name" value="DUF418"/>
</dbReference>